<name>A0ABS4NC49_9THEO</name>
<accession>A0ABS4NC49</accession>
<dbReference type="InterPro" id="IPR027417">
    <property type="entry name" value="P-loop_NTPase"/>
</dbReference>
<dbReference type="SUPFAM" id="SSF52540">
    <property type="entry name" value="P-loop containing nucleoside triphosphate hydrolases"/>
    <property type="match status" value="1"/>
</dbReference>
<dbReference type="Gene3D" id="3.40.50.300">
    <property type="entry name" value="P-loop containing nucleotide triphosphate hydrolases"/>
    <property type="match status" value="1"/>
</dbReference>
<sequence>MKNQVEALSIAVQAGVPVLLWGSPGTGKTSAITALGEQLGLLTEVVIASIREPADFSGLPIVVDGSVKMAPPAWAKKLAEAGKGLLFLDEISTAPPAVQAALLRVVLDKTVGDLKLPDDVSIVAAANPPEEAAGGWDLTPPLANRFCHIDWNINAEAWIEGFTNGFETNKVKKFPKDWQKTLRQNKSLISSFIHLRPHLLLQVPKEEVRAWASPRSWEMAAYLMTACDSVNADDDVKNTLVIGCVGEGTGIEFLSWLKDLDLPDPEDLLKNPNNFKLPTRGDKAYAVLSSVATAAVENLTKERWMAAWDIFANAAKQGGKDVAAASVRTLAQARKSNLPLPTKQIQEFIPLLKESGLL</sequence>
<dbReference type="Pfam" id="PF00158">
    <property type="entry name" value="Sigma54_activat"/>
    <property type="match status" value="1"/>
</dbReference>
<comment type="caution">
    <text evidence="2">The sequence shown here is derived from an EMBL/GenBank/DDBJ whole genome shotgun (WGS) entry which is preliminary data.</text>
</comment>
<evidence type="ECO:0000313" key="2">
    <source>
        <dbReference type="EMBL" id="MBP2070774.1"/>
    </source>
</evidence>
<feature type="domain" description="AAA+ ATPase" evidence="1">
    <location>
        <begin position="14"/>
        <end position="156"/>
    </location>
</feature>
<dbReference type="InterPro" id="IPR050764">
    <property type="entry name" value="CbbQ/NirQ/NorQ/GpvN"/>
</dbReference>
<protein>
    <submittedName>
        <fullName evidence="2">MoxR-like ATPase</fullName>
    </submittedName>
</protein>
<dbReference type="RefSeq" id="WP_209452749.1">
    <property type="nucleotide sequence ID" value="NZ_JAGGLT010000002.1"/>
</dbReference>
<dbReference type="EMBL" id="JAGGLT010000002">
    <property type="protein sequence ID" value="MBP2070774.1"/>
    <property type="molecule type" value="Genomic_DNA"/>
</dbReference>
<evidence type="ECO:0000313" key="3">
    <source>
        <dbReference type="Proteomes" id="UP001166402"/>
    </source>
</evidence>
<evidence type="ECO:0000259" key="1">
    <source>
        <dbReference type="SMART" id="SM00382"/>
    </source>
</evidence>
<dbReference type="SMART" id="SM00382">
    <property type="entry name" value="AAA"/>
    <property type="match status" value="1"/>
</dbReference>
<keyword evidence="3" id="KW-1185">Reference proteome</keyword>
<proteinExistence type="predicted"/>
<reference evidence="2" key="1">
    <citation type="submission" date="2021-03" db="EMBL/GenBank/DDBJ databases">
        <title>Genomic Encyclopedia of Type Strains, Phase IV (KMG-IV): sequencing the most valuable type-strain genomes for metagenomic binning, comparative biology and taxonomic classification.</title>
        <authorList>
            <person name="Goeker M."/>
        </authorList>
    </citation>
    <scope>NUCLEOTIDE SEQUENCE</scope>
    <source>
        <strain evidence="2">DSM 101588</strain>
    </source>
</reference>
<dbReference type="CDD" id="cd00009">
    <property type="entry name" value="AAA"/>
    <property type="match status" value="1"/>
</dbReference>
<dbReference type="Proteomes" id="UP001166402">
    <property type="component" value="Unassembled WGS sequence"/>
</dbReference>
<organism evidence="2 3">
    <name type="scientific">Thermoanaerobacterium butyriciformans</name>
    <dbReference type="NCBI Taxonomy" id="1702242"/>
    <lineage>
        <taxon>Bacteria</taxon>
        <taxon>Bacillati</taxon>
        <taxon>Bacillota</taxon>
        <taxon>Clostridia</taxon>
        <taxon>Thermoanaerobacterales</taxon>
        <taxon>Thermoanaerobacteraceae</taxon>
        <taxon>Thermoanaerobacterium</taxon>
    </lineage>
</organism>
<dbReference type="PANTHER" id="PTHR42759">
    <property type="entry name" value="MOXR FAMILY PROTEIN"/>
    <property type="match status" value="1"/>
</dbReference>
<gene>
    <name evidence="2" type="ORF">J2Z80_000272</name>
</gene>
<dbReference type="InterPro" id="IPR002078">
    <property type="entry name" value="Sigma_54_int"/>
</dbReference>
<dbReference type="PANTHER" id="PTHR42759:SF1">
    <property type="entry name" value="MAGNESIUM-CHELATASE SUBUNIT CHLD"/>
    <property type="match status" value="1"/>
</dbReference>
<dbReference type="InterPro" id="IPR003593">
    <property type="entry name" value="AAA+_ATPase"/>
</dbReference>